<feature type="compositionally biased region" description="Acidic residues" evidence="13">
    <location>
        <begin position="2600"/>
        <end position="2610"/>
    </location>
</feature>
<dbReference type="OrthoDB" id="5857104at2759"/>
<feature type="compositionally biased region" description="Basic and acidic residues" evidence="13">
    <location>
        <begin position="2584"/>
        <end position="2594"/>
    </location>
</feature>
<dbReference type="Pfam" id="PF13432">
    <property type="entry name" value="TPR_16"/>
    <property type="match status" value="2"/>
</dbReference>
<dbReference type="CDD" id="cd04369">
    <property type="entry name" value="Bromodomain"/>
    <property type="match status" value="1"/>
</dbReference>
<feature type="region of interest" description="Disordered" evidence="13">
    <location>
        <begin position="1367"/>
        <end position="1427"/>
    </location>
</feature>
<keyword evidence="2" id="KW-0677">Repeat</keyword>
<dbReference type="EMBL" id="AYSA01000575">
    <property type="protein sequence ID" value="ESZ90798.1"/>
    <property type="molecule type" value="Genomic_DNA"/>
</dbReference>
<organism evidence="19 20">
    <name type="scientific">Sclerotinia borealis (strain F-4128)</name>
    <dbReference type="NCBI Taxonomy" id="1432307"/>
    <lineage>
        <taxon>Eukaryota</taxon>
        <taxon>Fungi</taxon>
        <taxon>Dikarya</taxon>
        <taxon>Ascomycota</taxon>
        <taxon>Pezizomycotina</taxon>
        <taxon>Leotiomycetes</taxon>
        <taxon>Helotiales</taxon>
        <taxon>Sclerotiniaceae</taxon>
        <taxon>Sclerotinia</taxon>
    </lineage>
</organism>
<dbReference type="FunFam" id="1.20.920.10:FF:000052">
    <property type="entry name" value="Chromatin structure-remodeling complex subunit snf21"/>
    <property type="match status" value="1"/>
</dbReference>
<feature type="region of interest" description="Disordered" evidence="13">
    <location>
        <begin position="482"/>
        <end position="511"/>
    </location>
</feature>
<dbReference type="STRING" id="1432307.W9C535"/>
<dbReference type="SMART" id="SM01314">
    <property type="entry name" value="SnAC"/>
    <property type="match status" value="1"/>
</dbReference>
<feature type="domain" description="Helicase ATP-binding" evidence="15">
    <location>
        <begin position="551"/>
        <end position="716"/>
    </location>
</feature>
<name>W9C535_SCLBF</name>
<feature type="repeat" description="TPR" evidence="12">
    <location>
        <begin position="1699"/>
        <end position="1732"/>
    </location>
</feature>
<feature type="domain" description="QLQ" evidence="18">
    <location>
        <begin position="142"/>
        <end position="177"/>
    </location>
</feature>
<dbReference type="InterPro" id="IPR027417">
    <property type="entry name" value="P-loop_NTPase"/>
</dbReference>
<protein>
    <submittedName>
        <fullName evidence="19">Putative Tetratricopeptide repeat protein 1</fullName>
    </submittedName>
</protein>
<dbReference type="SUPFAM" id="SSF81901">
    <property type="entry name" value="HCP-like"/>
    <property type="match status" value="1"/>
</dbReference>
<feature type="compositionally biased region" description="Polar residues" evidence="13">
    <location>
        <begin position="1410"/>
        <end position="1422"/>
    </location>
</feature>
<dbReference type="InterPro" id="IPR029295">
    <property type="entry name" value="SnAC"/>
</dbReference>
<dbReference type="SMART" id="SM00487">
    <property type="entry name" value="DEXDc"/>
    <property type="match status" value="1"/>
</dbReference>
<evidence type="ECO:0000256" key="2">
    <source>
        <dbReference type="ARBA" id="ARBA00022737"/>
    </source>
</evidence>
<dbReference type="PANTHER" id="PTHR14027">
    <property type="entry name" value="RNA POLYMERASE-ASSOCIATED PROTEIN CTR9"/>
    <property type="match status" value="1"/>
</dbReference>
<dbReference type="InterPro" id="IPR001650">
    <property type="entry name" value="Helicase_C-like"/>
</dbReference>
<evidence type="ECO:0000259" key="15">
    <source>
        <dbReference type="PROSITE" id="PS51192"/>
    </source>
</evidence>
<dbReference type="InterPro" id="IPR014001">
    <property type="entry name" value="Helicase_ATP-bd"/>
</dbReference>
<dbReference type="SUPFAM" id="SSF52540">
    <property type="entry name" value="P-loop containing nucleoside triphosphate hydrolases"/>
    <property type="match status" value="2"/>
</dbReference>
<dbReference type="SMART" id="SM00951">
    <property type="entry name" value="QLQ"/>
    <property type="match status" value="1"/>
</dbReference>
<dbReference type="SMART" id="SM00490">
    <property type="entry name" value="HELICc"/>
    <property type="match status" value="1"/>
</dbReference>
<dbReference type="PROSITE" id="PS51204">
    <property type="entry name" value="HSA"/>
    <property type="match status" value="1"/>
</dbReference>
<evidence type="ECO:0000313" key="20">
    <source>
        <dbReference type="Proteomes" id="UP000019487"/>
    </source>
</evidence>
<proteinExistence type="predicted"/>
<dbReference type="Pfam" id="PF07529">
    <property type="entry name" value="HSA"/>
    <property type="match status" value="1"/>
</dbReference>
<evidence type="ECO:0000256" key="13">
    <source>
        <dbReference type="SAM" id="MobiDB-lite"/>
    </source>
</evidence>
<dbReference type="Gene3D" id="1.20.5.170">
    <property type="match status" value="1"/>
</dbReference>
<keyword evidence="6" id="KW-0347">Helicase</keyword>
<evidence type="ECO:0000256" key="11">
    <source>
        <dbReference type="PROSITE-ProRule" id="PRU00035"/>
    </source>
</evidence>
<keyword evidence="4" id="KW-0378">Hydrolase</keyword>
<evidence type="ECO:0000256" key="1">
    <source>
        <dbReference type="ARBA" id="ARBA00004123"/>
    </source>
</evidence>
<feature type="region of interest" description="Disordered" evidence="13">
    <location>
        <begin position="2428"/>
        <end position="2712"/>
    </location>
</feature>
<dbReference type="Proteomes" id="UP000019487">
    <property type="component" value="Unassembled WGS sequence"/>
</dbReference>
<dbReference type="InterPro" id="IPR036427">
    <property type="entry name" value="Bromodomain-like_sf"/>
</dbReference>
<dbReference type="GO" id="GO:0016787">
    <property type="term" value="F:hydrolase activity"/>
    <property type="evidence" value="ECO:0007669"/>
    <property type="project" value="UniProtKB-KW"/>
</dbReference>
<keyword evidence="10" id="KW-0539">Nucleus</keyword>
<dbReference type="InterPro" id="IPR014012">
    <property type="entry name" value="HSA_dom"/>
</dbReference>
<dbReference type="InterPro" id="IPR000330">
    <property type="entry name" value="SNF2_N"/>
</dbReference>
<keyword evidence="9" id="KW-0804">Transcription</keyword>
<evidence type="ECO:0000313" key="19">
    <source>
        <dbReference type="EMBL" id="ESZ90798.1"/>
    </source>
</evidence>
<feature type="compositionally biased region" description="Basic and acidic residues" evidence="13">
    <location>
        <begin position="1115"/>
        <end position="1126"/>
    </location>
</feature>
<dbReference type="FunFam" id="1.20.5.170:FF:000072">
    <property type="entry name" value="Putative chromatin structure-remodeling complex subunit snf21"/>
    <property type="match status" value="1"/>
</dbReference>
<dbReference type="InterPro" id="IPR014978">
    <property type="entry name" value="Gln-Leu-Gln_QLQ"/>
</dbReference>
<evidence type="ECO:0000256" key="6">
    <source>
        <dbReference type="ARBA" id="ARBA00022806"/>
    </source>
</evidence>
<dbReference type="PROSITE" id="PS50014">
    <property type="entry name" value="BROMODOMAIN_2"/>
    <property type="match status" value="1"/>
</dbReference>
<feature type="compositionally biased region" description="Basic residues" evidence="13">
    <location>
        <begin position="2556"/>
        <end position="2565"/>
    </location>
</feature>
<feature type="compositionally biased region" description="Basic residues" evidence="13">
    <location>
        <begin position="2520"/>
        <end position="2537"/>
    </location>
</feature>
<dbReference type="GO" id="GO:0005524">
    <property type="term" value="F:ATP binding"/>
    <property type="evidence" value="ECO:0007669"/>
    <property type="project" value="UniProtKB-KW"/>
</dbReference>
<dbReference type="PROSITE" id="PS50005">
    <property type="entry name" value="TPR"/>
    <property type="match status" value="3"/>
</dbReference>
<evidence type="ECO:0000256" key="5">
    <source>
        <dbReference type="ARBA" id="ARBA00022803"/>
    </source>
</evidence>
<dbReference type="PRINTS" id="PR00503">
    <property type="entry name" value="BROMODOMAIN"/>
</dbReference>
<dbReference type="Gene3D" id="3.40.50.10810">
    <property type="entry name" value="Tandem AAA-ATPase domain"/>
    <property type="match status" value="1"/>
</dbReference>
<dbReference type="InterPro" id="IPR001487">
    <property type="entry name" value="Bromodomain"/>
</dbReference>
<dbReference type="InterPro" id="IPR019734">
    <property type="entry name" value="TPR_rpt"/>
</dbReference>
<evidence type="ECO:0000259" key="17">
    <source>
        <dbReference type="PROSITE" id="PS51204"/>
    </source>
</evidence>
<dbReference type="PROSITE" id="PS51192">
    <property type="entry name" value="HELICASE_ATP_BIND_1"/>
    <property type="match status" value="1"/>
</dbReference>
<dbReference type="CDD" id="cd17996">
    <property type="entry name" value="DEXHc_SMARCA2_SMARCA4"/>
    <property type="match status" value="1"/>
</dbReference>
<dbReference type="GO" id="GO:0006355">
    <property type="term" value="P:regulation of DNA-templated transcription"/>
    <property type="evidence" value="ECO:0007669"/>
    <property type="project" value="InterPro"/>
</dbReference>
<evidence type="ECO:0000259" key="14">
    <source>
        <dbReference type="PROSITE" id="PS50014"/>
    </source>
</evidence>
<comment type="subcellular location">
    <subcellularLocation>
        <location evidence="1">Nucleus</location>
    </subcellularLocation>
</comment>
<reference evidence="19 20" key="1">
    <citation type="journal article" date="2014" name="Genome Announc.">
        <title>Draft genome sequence of Sclerotinia borealis, a psychrophilic plant pathogenic fungus.</title>
        <authorList>
            <person name="Mardanov A.V."/>
            <person name="Beletsky A.V."/>
            <person name="Kadnikov V.V."/>
            <person name="Ignatov A.N."/>
            <person name="Ravin N.V."/>
        </authorList>
    </citation>
    <scope>NUCLEOTIDE SEQUENCE [LARGE SCALE GENOMIC DNA]</scope>
    <source>
        <strain evidence="20">F-4157</strain>
    </source>
</reference>
<feature type="region of interest" description="Disordered" evidence="13">
    <location>
        <begin position="1095"/>
        <end position="1244"/>
    </location>
</feature>
<dbReference type="Pfam" id="PF13374">
    <property type="entry name" value="TPR_10"/>
    <property type="match status" value="1"/>
</dbReference>
<evidence type="ECO:0000259" key="16">
    <source>
        <dbReference type="PROSITE" id="PS51194"/>
    </source>
</evidence>
<evidence type="ECO:0000256" key="9">
    <source>
        <dbReference type="ARBA" id="ARBA00023163"/>
    </source>
</evidence>
<dbReference type="Pfam" id="PF13176">
    <property type="entry name" value="TPR_7"/>
    <property type="match status" value="1"/>
</dbReference>
<dbReference type="InterPro" id="IPR049730">
    <property type="entry name" value="SNF2/RAD54-like_C"/>
</dbReference>
<keyword evidence="7" id="KW-0067">ATP-binding</keyword>
<evidence type="ECO:0000259" key="18">
    <source>
        <dbReference type="PROSITE" id="PS51666"/>
    </source>
</evidence>
<dbReference type="Gene3D" id="1.25.40.10">
    <property type="entry name" value="Tetratricopeptide repeat domain"/>
    <property type="match status" value="3"/>
</dbReference>
<feature type="compositionally biased region" description="Basic and acidic residues" evidence="13">
    <location>
        <begin position="482"/>
        <end position="493"/>
    </location>
</feature>
<dbReference type="SUPFAM" id="SSF48452">
    <property type="entry name" value="TPR-like"/>
    <property type="match status" value="2"/>
</dbReference>
<sequence length="2712" mass="305725">MASTMQNAPAVQQPGSSLPNEMNPQVQVLFQRYKQMKDQGVSEKDPEFIKVHQTLSNFRMHRQKAVYAQQQQHLMQQQNANSVAANGSNLTRPPSTPSSISGAQIPAPSSLGPSAIPATATGPPAPKAAAGSQKPTGMGSGYFSPEQLSMLKHQIYAFKCLSKNLGIPAQTQQQLFASQKKLPTPIEQALATPQPSGEDAQPATNGVETAAAQKVEGPKVHVYTGFHDPRGGLLKKIGYGTYKTPEQRLIIPSIFPTGVNVEKLCQRRADIIHNRMNARLNELRSLPANIAHVDARDDEMVPDGTLRLKAVIEMKMLALYDKQKALRERVGRQMIQYDNLAMTANRSIYRRMKKQSLREARITEKLEKQQRDARETREKKKHTDYLQTVLNHAREVNLAGQNQRQKMVKLGRMMVTQHQNIEKEEQKRVERTAKQRLAALKSNDEEAYLKLLDQAKDTRITHLLRQTDGFLSQLAASVKEQQRKAAERYGDEHGDFEEDESEEDDEEEQDTRKIDYYAVAHRIKEEVSKQPNILVGGTLKEYQLKGLQWMISLYNNNLNGILADEMGLGKTIQTISLITYLIETKKQNGPFLVIVPLSTLTNWTLEFEKWAPSIGKIVYKGPPNTRKQQQNHIRYGNFQVLLTTYEYIIKDRPILSKIKWVHMIIDEGHRMKNAQSKLSATLTQYYSTRYRLILTGTPLQNNLPELWALLNFVLPTIFKSVKSFDEWFNTPFANTGGQDKMELTEEEQILVIRRLHKVLRPFLLRRLKKDVEKDLPDKTEKVIKCKFSALQSRLYKQMVTHNKLVVSDGKGGKTGAKGLSNMIMQLRKLCNHPFVFGEVEDQMNPTNMVNDTLWRSAGKFELLDRILPKYQATGHRVLMFFQMTAIMDIMGEFLNYRGIKFMRLDGTTKSDDRSELLKQFNAPNSPFFIFLLSTRAGGLGLNLQTADTVIIYDSDWNPHQDLQAQDRAHRIGQKNEVRILRLISSNSVEEKILERAKFKLDMDGKVIQAGRFDNKSSETDRDAMLRVMLETAEAAESLEQDDMDDEELNEILARSDDEIVKFREMDEERNKNLLYGINPQSQRIPRLMAESELPGIYMSDGNPISDEPEAPQGRGARERTRVKYDDGLTEEQWTMAVDDDEDSPEAAAARKASRADRRERNKARKAGQLNGPLSPAGSRDSSEDPEPEEPEPEPEPTPKKGRGRKPGVKIEKRKAEEFEDEPPPKRKRGGPGRPPRFPNGDILTPKNRMTLQASLKIVFDHLMHLKSLPESPDSQGEQTTREIIFPFVSLPSKKDFPDYYMIIKEPIAMKLIEKKINKREYNSLQDFKKDIDTLCTNAKTYNEDGSLIYVDAVAISEECDSRVQDEIHEHSELSAEGDEASRNDGSTAPTTNAGTPMPAPGPSTKLKLTFNKQPNGRSSSIQSDDDDDDDIVLNIRIQRLSIAYDRTYQLKLFDCADCLPSSNTSRRAGKQANVMSAIKNGHVNGGANGYDAGNSIERMISKRFSDIPSAIDIPVTGEDDDQAVEIDLEDLLDDPTELCTLLENEGAARTYWMTVALAYAKQKKVDHAIEMLTKGQTAMRGGNKERLSMLTCLCWMYLWKSKEAPRHRPDSVEDGDEIKTKEDWLKMATSNLNDASRINPAFPPLFLARGVLQLLRASTRPFPKNNTAPGALDPEKAELLRGAQKSFEDAIKASHGRNMLAVLGKARAAYSMGKYAEALEGYQEALRSMPDLVDPDPRIGIGCCFWQLGFKDDAKAAWERSLEINPDSKVANILLAQFYLDQSAHVPTNSPEFIQLYKKAMTEYTQKSYKVDKDMPLTCATFAGYFLSRKSMPNVEALAQKAIQYTDVNAIASDGWYLLARKEHFDDNYEKALDYYGRADDARGGVDRGYMPAKFGAAQLSVLKGDFGEAKLRLEKIIQQSKNIEAMILLGTLYAEEVFSSQESGVKEDKTTEFKKAIGYLENVRTAWKDPKKNLVPDASVLLNLARLYETEQPDKSSQCLQQVEQIEFDQIPAADKPEQTDDEVAYKNAMRENLPPQLLNNMGCFYYQSEKYDQAREMFQAALNACVKAGEKLEGMDTDALVTTISFNLGRTYEASGMPDEAKTVYEGLLGRHSDYTDARTRLAYIALRRDRQEEGPKAVSTLYKESSADLEVRALYGWYLGRMHSRKKSSNINEDPEYRHYKHTLQQYDKHDRYALIGMGNINLMAAREMRRDTESDKQARSKIYTKAVEFFDKALQLDPKSAYAAQGVAIALVEDKKDFKTALSIFVKVRDTVRDPSVFINLGHIFAELRQYSKAIEHYESALTKDRAHDSHILTCLGRTWLSKGKAEKSLSAFKSALDYSVQALEITPDQVHYKFNVAFVQLQLATTIYSLPETQRSLEEVKSAVKGLEDAIEALDAIAQHPSPPYPKHDIEQRANMARNTMRRQLERSMQAQKEYEEKNASKIQAAKDQREVELRRREEVREAAEKAERERKAKIAEERQKISEKDRELAQARAADDIAREAAEMTTDSETGDKVKRKKVPKGRSGGGKRKKKDDGITDDDDSGAEEGGRSQRRSRKARRGSGSEEEKPKTKKRRLAKKGAEKKNDKYLSNEIVVESDSDGDNGAEEARKAMEGEAGEDDVEMEGVPTSQITAGGGDSDEEEQVIKTTRKSRRGVIEDDDEDDDNANAATNDGPAGPSGLQEDSPGTVNEDGDTPMAGIGAGDEDDE</sequence>
<dbReference type="InterPro" id="IPR031101">
    <property type="entry name" value="Ctr9"/>
</dbReference>
<dbReference type="Pfam" id="PF08880">
    <property type="entry name" value="QLQ"/>
    <property type="match status" value="1"/>
</dbReference>
<dbReference type="GO" id="GO:0000993">
    <property type="term" value="F:RNA polymerase II complex binding"/>
    <property type="evidence" value="ECO:0007669"/>
    <property type="project" value="TreeGrafter"/>
</dbReference>
<feature type="region of interest" description="Disordered" evidence="13">
    <location>
        <begin position="1"/>
        <end position="21"/>
    </location>
</feature>
<feature type="compositionally biased region" description="Acidic residues" evidence="13">
    <location>
        <begin position="1183"/>
        <end position="1194"/>
    </location>
</feature>
<dbReference type="GO" id="GO:0042393">
    <property type="term" value="F:histone binding"/>
    <property type="evidence" value="ECO:0007669"/>
    <property type="project" value="InterPro"/>
</dbReference>
<accession>W9C535</accession>
<dbReference type="SUPFAM" id="SSF47370">
    <property type="entry name" value="Bromodomain"/>
    <property type="match status" value="1"/>
</dbReference>
<feature type="compositionally biased region" description="Polar residues" evidence="13">
    <location>
        <begin position="85"/>
        <end position="102"/>
    </location>
</feature>
<dbReference type="SMART" id="SM00028">
    <property type="entry name" value="TPR"/>
    <property type="match status" value="8"/>
</dbReference>
<dbReference type="Pfam" id="PF14619">
    <property type="entry name" value="SnAC"/>
    <property type="match status" value="1"/>
</dbReference>
<keyword evidence="5 12" id="KW-0802">TPR repeat</keyword>
<dbReference type="Pfam" id="PF00271">
    <property type="entry name" value="Helicase_C"/>
    <property type="match status" value="1"/>
</dbReference>
<dbReference type="GO" id="GO:0016593">
    <property type="term" value="C:Cdc73/Paf1 complex"/>
    <property type="evidence" value="ECO:0007669"/>
    <property type="project" value="TreeGrafter"/>
</dbReference>
<feature type="region of interest" description="Disordered" evidence="13">
    <location>
        <begin position="85"/>
        <end position="141"/>
    </location>
</feature>
<dbReference type="SMART" id="SM00297">
    <property type="entry name" value="BROMO"/>
    <property type="match status" value="1"/>
</dbReference>
<dbReference type="HOGENOM" id="CLU_227268_0_0_1"/>
<dbReference type="CDD" id="cd18793">
    <property type="entry name" value="SF2_C_SNF"/>
    <property type="match status" value="1"/>
</dbReference>
<feature type="repeat" description="TPR" evidence="12">
    <location>
        <begin position="2279"/>
        <end position="2312"/>
    </location>
</feature>
<dbReference type="GO" id="GO:0006368">
    <property type="term" value="P:transcription elongation by RNA polymerase II"/>
    <property type="evidence" value="ECO:0007669"/>
    <property type="project" value="TreeGrafter"/>
</dbReference>
<evidence type="ECO:0000256" key="10">
    <source>
        <dbReference type="ARBA" id="ARBA00023242"/>
    </source>
</evidence>
<dbReference type="SMART" id="SM00573">
    <property type="entry name" value="HSA"/>
    <property type="match status" value="1"/>
</dbReference>
<dbReference type="Gene3D" id="3.40.50.300">
    <property type="entry name" value="P-loop containing nucleotide triphosphate hydrolases"/>
    <property type="match status" value="1"/>
</dbReference>
<keyword evidence="3" id="KW-0547">Nucleotide-binding</keyword>
<feature type="repeat" description="TPR" evidence="12">
    <location>
        <begin position="2037"/>
        <end position="2070"/>
    </location>
</feature>
<dbReference type="PROSITE" id="PS51194">
    <property type="entry name" value="HELICASE_CTER"/>
    <property type="match status" value="1"/>
</dbReference>
<dbReference type="Gene3D" id="1.20.920.10">
    <property type="entry name" value="Bromodomain-like"/>
    <property type="match status" value="1"/>
</dbReference>
<feature type="compositionally biased region" description="Polar residues" evidence="13">
    <location>
        <begin position="1383"/>
        <end position="1394"/>
    </location>
</feature>
<dbReference type="Pfam" id="PF00176">
    <property type="entry name" value="SNF2-rel_dom"/>
    <property type="match status" value="1"/>
</dbReference>
<dbReference type="InterPro" id="IPR018359">
    <property type="entry name" value="Bromodomain_CS"/>
</dbReference>
<dbReference type="InterPro" id="IPR038718">
    <property type="entry name" value="SNF2-like_sf"/>
</dbReference>
<dbReference type="PROSITE" id="PS51666">
    <property type="entry name" value="QLQ"/>
    <property type="match status" value="1"/>
</dbReference>
<evidence type="ECO:0000256" key="4">
    <source>
        <dbReference type="ARBA" id="ARBA00022801"/>
    </source>
</evidence>
<keyword evidence="8 11" id="KW-0103">Bromodomain</keyword>
<feature type="domain" description="HSA" evidence="17">
    <location>
        <begin position="370"/>
        <end position="442"/>
    </location>
</feature>
<dbReference type="Pfam" id="PF00439">
    <property type="entry name" value="Bromodomain"/>
    <property type="match status" value="1"/>
</dbReference>
<dbReference type="FunFam" id="3.40.50.300:FF:000843">
    <property type="entry name" value="Chromatin structure-remodeling complex subunit snf21"/>
    <property type="match status" value="1"/>
</dbReference>
<dbReference type="PANTHER" id="PTHR14027:SF2">
    <property type="entry name" value="RNA POLYMERASE-ASSOCIATED PROTEIN CTR9 HOMOLOG"/>
    <property type="match status" value="1"/>
</dbReference>
<dbReference type="PROSITE" id="PS00633">
    <property type="entry name" value="BROMODOMAIN_1"/>
    <property type="match status" value="1"/>
</dbReference>
<keyword evidence="20" id="KW-1185">Reference proteome</keyword>
<feature type="compositionally biased region" description="Basic and acidic residues" evidence="13">
    <location>
        <begin position="2438"/>
        <end position="2508"/>
    </location>
</feature>
<feature type="domain" description="Helicase C-terminal" evidence="16">
    <location>
        <begin position="862"/>
        <end position="1013"/>
    </location>
</feature>
<gene>
    <name evidence="19" type="ORF">SBOR_8827</name>
</gene>
<dbReference type="FunFam" id="3.40.50.10810:FF:000008">
    <property type="entry name" value="Chromatin structure-remodeling complex subunit snf21"/>
    <property type="match status" value="1"/>
</dbReference>
<evidence type="ECO:0000256" key="12">
    <source>
        <dbReference type="PROSITE-ProRule" id="PRU00339"/>
    </source>
</evidence>
<feature type="domain" description="Bromo" evidence="14">
    <location>
        <begin position="1279"/>
        <end position="1349"/>
    </location>
</feature>
<feature type="compositionally biased region" description="Low complexity" evidence="13">
    <location>
        <begin position="113"/>
        <end position="135"/>
    </location>
</feature>
<evidence type="ECO:0000256" key="3">
    <source>
        <dbReference type="ARBA" id="ARBA00022741"/>
    </source>
</evidence>
<dbReference type="GO" id="GO:0004386">
    <property type="term" value="F:helicase activity"/>
    <property type="evidence" value="ECO:0007669"/>
    <property type="project" value="UniProtKB-KW"/>
</dbReference>
<dbReference type="GO" id="GO:0006338">
    <property type="term" value="P:chromatin remodeling"/>
    <property type="evidence" value="ECO:0007669"/>
    <property type="project" value="UniProtKB-ARBA"/>
</dbReference>
<evidence type="ECO:0000256" key="7">
    <source>
        <dbReference type="ARBA" id="ARBA00022840"/>
    </source>
</evidence>
<evidence type="ECO:0000256" key="8">
    <source>
        <dbReference type="ARBA" id="ARBA00023117"/>
    </source>
</evidence>
<dbReference type="InterPro" id="IPR011990">
    <property type="entry name" value="TPR-like_helical_dom_sf"/>
</dbReference>
<feature type="compositionally biased region" description="Acidic residues" evidence="13">
    <location>
        <begin position="494"/>
        <end position="509"/>
    </location>
</feature>
<comment type="caution">
    <text evidence="19">The sequence shown here is derived from an EMBL/GenBank/DDBJ whole genome shotgun (WGS) entry which is preliminary data.</text>
</comment>